<comment type="caution">
    <text evidence="1">The sequence shown here is derived from an EMBL/GenBank/DDBJ whole genome shotgun (WGS) entry which is preliminary data.</text>
</comment>
<dbReference type="AlphaFoldDB" id="A0A1X2YRN0"/>
<sequence>MSTVTPVDPIEKLFVNARGQISDQFRLRKLKMRLGTVGDITAMTAEQFTGLFGSDYMRVVGNRLRKNGLDFRPVEDSALYREGVDDPDFRIRLYSIGVGSLAKLSKISLAQFLHYLDRLRESRRLQYSSGVTVPQFGALNIAHLERVMFENGFRFRDGSLDTADLTMLGNNRDGSPTGKNMVNAHDVVSGHPVFSGARRKSLLVARRKRLLEELAGIEVELASLG</sequence>
<evidence type="ECO:0000313" key="1">
    <source>
        <dbReference type="EMBL" id="OSG84820.1"/>
    </source>
</evidence>
<protein>
    <submittedName>
        <fullName evidence="1">Uncharacterized protein</fullName>
    </submittedName>
</protein>
<proteinExistence type="predicted"/>
<dbReference type="EMBL" id="LNKD01000007">
    <property type="protein sequence ID" value="OSG84820.1"/>
    <property type="molecule type" value="Genomic_DNA"/>
</dbReference>
<dbReference type="Proteomes" id="UP000193377">
    <property type="component" value="Unassembled WGS sequence"/>
</dbReference>
<reference evidence="1 2" key="1">
    <citation type="journal article" date="2016" name="Sci. Rep.">
        <title>Evaluation of genetic diversity among strains of the human gut commensal Bifidobacterium adolescentis.</title>
        <authorList>
            <person name="Duranti S."/>
            <person name="Milani C."/>
            <person name="Lugli G.A."/>
            <person name="Mancabelli L."/>
            <person name="Turroni F."/>
            <person name="Ferrario C."/>
            <person name="Mangifesta M."/>
            <person name="Viappiani A."/>
            <person name="Sanchez B."/>
            <person name="Margolles A."/>
            <person name="van Sinderen D."/>
            <person name="Ventura M."/>
        </authorList>
    </citation>
    <scope>NUCLEOTIDE SEQUENCE [LARGE SCALE GENOMIC DNA]</scope>
    <source>
        <strain evidence="1 2">487B</strain>
    </source>
</reference>
<evidence type="ECO:0000313" key="2">
    <source>
        <dbReference type="Proteomes" id="UP000193377"/>
    </source>
</evidence>
<name>A0A1X2YRN0_BIFAD</name>
<dbReference type="RefSeq" id="WP_085393520.1">
    <property type="nucleotide sequence ID" value="NZ_LNKD01000007.1"/>
</dbReference>
<organism evidence="1 2">
    <name type="scientific">Bifidobacterium adolescentis</name>
    <dbReference type="NCBI Taxonomy" id="1680"/>
    <lineage>
        <taxon>Bacteria</taxon>
        <taxon>Bacillati</taxon>
        <taxon>Actinomycetota</taxon>
        <taxon>Actinomycetes</taxon>
        <taxon>Bifidobacteriales</taxon>
        <taxon>Bifidobacteriaceae</taxon>
        <taxon>Bifidobacterium</taxon>
    </lineage>
</organism>
<accession>A0A1X2YRN0</accession>
<gene>
    <name evidence="1" type="ORF">B0487_2081</name>
</gene>